<organism evidence="2 3">
    <name type="scientific">Acinetobacter radioresistens SK82</name>
    <dbReference type="NCBI Taxonomy" id="596318"/>
    <lineage>
        <taxon>Bacteria</taxon>
        <taxon>Pseudomonadati</taxon>
        <taxon>Pseudomonadota</taxon>
        <taxon>Gammaproteobacteria</taxon>
        <taxon>Moraxellales</taxon>
        <taxon>Moraxellaceae</taxon>
        <taxon>Acinetobacter</taxon>
    </lineage>
</organism>
<reference evidence="2 3" key="1">
    <citation type="submission" date="2009-07" db="EMBL/GenBank/DDBJ databases">
        <authorList>
            <person name="Madupu R."/>
            <person name="Durkin A.S."/>
            <person name="Torralba M."/>
            <person name="Methe B."/>
            <person name="Sutton G.G."/>
            <person name="Strausberg R.L."/>
            <person name="Nelson K.E."/>
        </authorList>
    </citation>
    <scope>NUCLEOTIDE SEQUENCE [LARGE SCALE GENOMIC DNA]</scope>
    <source>
        <strain evidence="2 3">SK82</strain>
    </source>
</reference>
<dbReference type="Pfam" id="PF20285">
    <property type="entry name" value="CTD9"/>
    <property type="match status" value="1"/>
</dbReference>
<evidence type="ECO:0000313" key="2">
    <source>
        <dbReference type="EMBL" id="EET82094.1"/>
    </source>
</evidence>
<dbReference type="Proteomes" id="UP000018419">
    <property type="component" value="Unassembled WGS sequence"/>
</dbReference>
<dbReference type="EMBL" id="ACVR01000051">
    <property type="protein sequence ID" value="EET82094.1"/>
    <property type="molecule type" value="Genomic_DNA"/>
</dbReference>
<name>A0ABM9YM52_ACIRA</name>
<feature type="domain" description="ABC-three component systems C-terminal" evidence="1">
    <location>
        <begin position="90"/>
        <end position="202"/>
    </location>
</feature>
<sequence>MPVLSNNSQSNNELNSGNIVNGNLTNTGHIHNISTQNHYICSSRNISNIERCYNDLKEKIKNSQDVSEYIDQINHYLYRYTNITKEDLRTLEQKLIDSGREDYIDEALFYKESASKFIIKFQQNLSIQYIISSILALIKKDFMHFITPLINNNASIYEVNNAIDIHIIKPIEDILSNTDLSLHFNQVTNLLYFLAGNCHICWDKKC</sequence>
<proteinExistence type="predicted"/>
<evidence type="ECO:0000313" key="3">
    <source>
        <dbReference type="Proteomes" id="UP000018419"/>
    </source>
</evidence>
<accession>A0ABM9YM52</accession>
<comment type="caution">
    <text evidence="2">The sequence shown here is derived from an EMBL/GenBank/DDBJ whole genome shotgun (WGS) entry which is preliminary data.</text>
</comment>
<keyword evidence="3" id="KW-1185">Reference proteome</keyword>
<evidence type="ECO:0000259" key="1">
    <source>
        <dbReference type="Pfam" id="PF20285"/>
    </source>
</evidence>
<gene>
    <name evidence="2" type="ORF">ACIRA0001_0888</name>
</gene>
<dbReference type="InterPro" id="IPR046911">
    <property type="entry name" value="ABC-3C_CTD9"/>
</dbReference>
<protein>
    <recommendedName>
        <fullName evidence="1">ABC-three component systems C-terminal domain-containing protein</fullName>
    </recommendedName>
</protein>
<dbReference type="RefSeq" id="WP_005404161.1">
    <property type="nucleotide sequence ID" value="NZ_ACVR01000051.1"/>
</dbReference>